<accession>A0A6C0C731</accession>
<sequence length="50" mass="5902">MLPQKIELTRDLHVTFNGSLKIECNIAAKNYICAAYLWTIEDRTQKDYLR</sequence>
<dbReference type="EMBL" id="MN739356">
    <property type="protein sequence ID" value="QHT00526.1"/>
    <property type="molecule type" value="Genomic_DNA"/>
</dbReference>
<name>A0A6C0C731_9ZZZZ</name>
<dbReference type="AlphaFoldDB" id="A0A6C0C731"/>
<proteinExistence type="predicted"/>
<organism evidence="1">
    <name type="scientific">viral metagenome</name>
    <dbReference type="NCBI Taxonomy" id="1070528"/>
    <lineage>
        <taxon>unclassified sequences</taxon>
        <taxon>metagenomes</taxon>
        <taxon>organismal metagenomes</taxon>
    </lineage>
</organism>
<evidence type="ECO:0000313" key="1">
    <source>
        <dbReference type="EMBL" id="QHT00526.1"/>
    </source>
</evidence>
<reference evidence="1" key="1">
    <citation type="journal article" date="2020" name="Nature">
        <title>Giant virus diversity and host interactions through global metagenomics.</title>
        <authorList>
            <person name="Schulz F."/>
            <person name="Roux S."/>
            <person name="Paez-Espino D."/>
            <person name="Jungbluth S."/>
            <person name="Walsh D.A."/>
            <person name="Denef V.J."/>
            <person name="McMahon K.D."/>
            <person name="Konstantinidis K.T."/>
            <person name="Eloe-Fadrosh E.A."/>
            <person name="Kyrpides N.C."/>
            <person name="Woyke T."/>
        </authorList>
    </citation>
    <scope>NUCLEOTIDE SEQUENCE</scope>
    <source>
        <strain evidence="1">GVMAG-M-3300020192-26</strain>
    </source>
</reference>
<protein>
    <submittedName>
        <fullName evidence="1">Uncharacterized protein</fullName>
    </submittedName>
</protein>